<dbReference type="Proteomes" id="UP000054423">
    <property type="component" value="Unassembled WGS sequence"/>
</dbReference>
<protein>
    <recommendedName>
        <fullName evidence="2">Ubiquitin-like protease family profile domain-containing protein</fullName>
    </recommendedName>
</protein>
<dbReference type="AlphaFoldDB" id="W2JWU4"/>
<organism evidence="1">
    <name type="scientific">Phytophthora nicotianae</name>
    <name type="common">Potato buckeye rot agent</name>
    <name type="synonym">Phytophthora parasitica</name>
    <dbReference type="NCBI Taxonomy" id="4792"/>
    <lineage>
        <taxon>Eukaryota</taxon>
        <taxon>Sar</taxon>
        <taxon>Stramenopiles</taxon>
        <taxon>Oomycota</taxon>
        <taxon>Peronosporomycetes</taxon>
        <taxon>Peronosporales</taxon>
        <taxon>Peronosporaceae</taxon>
        <taxon>Phytophthora</taxon>
    </lineage>
</organism>
<evidence type="ECO:0008006" key="2">
    <source>
        <dbReference type="Google" id="ProtNLM"/>
    </source>
</evidence>
<accession>W2JWU4</accession>
<dbReference type="InterPro" id="IPR038765">
    <property type="entry name" value="Papain-like_cys_pep_sf"/>
</dbReference>
<dbReference type="OrthoDB" id="49219at2759"/>
<dbReference type="EMBL" id="KI683732">
    <property type="protein sequence ID" value="ETL77387.1"/>
    <property type="molecule type" value="Genomic_DNA"/>
</dbReference>
<dbReference type="Gene3D" id="1.10.418.20">
    <property type="match status" value="1"/>
</dbReference>
<sequence>IETIKKVVGGYSNEELKKKYPSTTAPDFVVRGICTKPIQRNSHDCEVFMLYFIKRAYEAFMQDNTQLLSDIEKICTAPRSARFNASMLRKDILQQLRESN</sequence>
<proteinExistence type="predicted"/>
<feature type="non-terminal residue" evidence="1">
    <location>
        <position position="1"/>
    </location>
</feature>
<dbReference type="SUPFAM" id="SSF54001">
    <property type="entry name" value="Cysteine proteinases"/>
    <property type="match status" value="1"/>
</dbReference>
<reference evidence="1" key="1">
    <citation type="submission" date="2013-11" db="EMBL/GenBank/DDBJ databases">
        <title>The Genome Sequence of Phytophthora parasitica CHvinca01.</title>
        <authorList>
            <consortium name="The Broad Institute Genomics Platform"/>
            <person name="Russ C."/>
            <person name="Tyler B."/>
            <person name="Panabieres F."/>
            <person name="Shan W."/>
            <person name="Tripathy S."/>
            <person name="Grunwald N."/>
            <person name="Machado M."/>
            <person name="Johnson C.S."/>
            <person name="Arredondo F."/>
            <person name="Hong C."/>
            <person name="Coffey M."/>
            <person name="Young S.K."/>
            <person name="Zeng Q."/>
            <person name="Gargeya S."/>
            <person name="Fitzgerald M."/>
            <person name="Abouelleil A."/>
            <person name="Alvarado L."/>
            <person name="Chapman S.B."/>
            <person name="Gainer-Dewar J."/>
            <person name="Goldberg J."/>
            <person name="Griggs A."/>
            <person name="Gujja S."/>
            <person name="Hansen M."/>
            <person name="Howarth C."/>
            <person name="Imamovic A."/>
            <person name="Ireland A."/>
            <person name="Larimer J."/>
            <person name="McCowan C."/>
            <person name="Murphy C."/>
            <person name="Pearson M."/>
            <person name="Poon T.W."/>
            <person name="Priest M."/>
            <person name="Roberts A."/>
            <person name="Saif S."/>
            <person name="Shea T."/>
            <person name="Sykes S."/>
            <person name="Wortman J."/>
            <person name="Nusbaum C."/>
            <person name="Birren B."/>
        </authorList>
    </citation>
    <scope>NUCLEOTIDE SEQUENCE [LARGE SCALE GENOMIC DNA]</scope>
    <source>
        <strain evidence="1">CHvinca01</strain>
    </source>
</reference>
<name>W2JWU4_PHYNI</name>
<gene>
    <name evidence="1" type="ORF">L917_21672</name>
</gene>
<evidence type="ECO:0000313" key="1">
    <source>
        <dbReference type="EMBL" id="ETL77387.1"/>
    </source>
</evidence>